<sequence>MRLVTTGVRLVCLLAQASAALHITRQPLSDGVKMKKISLTKMIILGLILGMIAGVIINNTTSTETAKIYAQEISIFTTIFLRLVKMIIAPLVISTLVVGIAKMGDAKTLGRIFSKTFFLFICASLLSIALGLVVVNLFEPGVGINFVPHDAGAVATVQSEPFTLKVFISHAVPTSIVDAMARNEILQIVVFSIFLGCSLAAIGEKAEPIVKVFDSLVYVMLKLTGYVMLFAPLTVFAAISGLIAERGLGVMVSAGIFMGEFYLTLSMLWAILIGLSALIVGPCISRLTRMIFEPALLAFTTSSSEAAFPGTLNKLEKFGVSPKIASFVLPIGYSFNLVGSMAYCSFATVFIAQACNVHLSMGEQITMLLILMLTSKGMAGVPRASMVVIAATLNQFNIPEAGLILLMGVDPFLDMGRSATNVMSNAMGAAIVSRWEGEHFGAGCRGVAPINTPEQKRSASENSEVAMS</sequence>
<evidence type="ECO:0000256" key="6">
    <source>
        <dbReference type="ARBA" id="ARBA00023136"/>
    </source>
</evidence>
<evidence type="ECO:0000313" key="8">
    <source>
        <dbReference type="EMBL" id="ABX22076.1"/>
    </source>
</evidence>
<dbReference type="GO" id="GO:0006835">
    <property type="term" value="P:dicarboxylic acid transport"/>
    <property type="evidence" value="ECO:0007669"/>
    <property type="project" value="TreeGrafter"/>
</dbReference>
<dbReference type="SUPFAM" id="SSF118215">
    <property type="entry name" value="Proton glutamate symport protein"/>
    <property type="match status" value="1"/>
</dbReference>
<keyword evidence="5 7" id="KW-1133">Transmembrane helix</keyword>
<gene>
    <name evidence="8" type="ordered locus">SARI_02204</name>
</gene>
<reference evidence="8 9" key="1">
    <citation type="submission" date="2007-11" db="EMBL/GenBank/DDBJ databases">
        <authorList>
            <consortium name="The Salmonella enterica serovar Arizonae Genome Sequencing Project"/>
            <person name="McClelland M."/>
            <person name="Sanderson E.K."/>
            <person name="Porwollik S."/>
            <person name="Spieth J."/>
            <person name="Clifton W.S."/>
            <person name="Fulton R."/>
            <person name="Chunyan W."/>
            <person name="Wollam A."/>
            <person name="Shah N."/>
            <person name="Pepin K."/>
            <person name="Bhonagiri V."/>
            <person name="Nash W."/>
            <person name="Johnson M."/>
            <person name="Thiruvilangam P."/>
            <person name="Wilson R."/>
        </authorList>
    </citation>
    <scope>NUCLEOTIDE SEQUENCE [LARGE SCALE GENOMIC DNA]</scope>
    <source>
        <strain evidence="9">ATCC BAA-731 / CDC346-86 / RSK2980</strain>
    </source>
</reference>
<proteinExistence type="predicted"/>
<dbReference type="Gene3D" id="1.10.3860.10">
    <property type="entry name" value="Sodium:dicarboxylate symporter"/>
    <property type="match status" value="1"/>
</dbReference>
<feature type="transmembrane region" description="Helical" evidence="7">
    <location>
        <begin position="223"/>
        <end position="244"/>
    </location>
</feature>
<dbReference type="STRING" id="41514.SARI_02204"/>
<dbReference type="Proteomes" id="UP000002084">
    <property type="component" value="Chromosome"/>
</dbReference>
<keyword evidence="3" id="KW-1003">Cell membrane</keyword>
<dbReference type="HOGENOM" id="CLU_019375_7_0_6"/>
<feature type="transmembrane region" description="Helical" evidence="7">
    <location>
        <begin position="117"/>
        <end position="138"/>
    </location>
</feature>
<dbReference type="PANTHER" id="PTHR42865:SF7">
    <property type="entry name" value="PROTON_GLUTAMATE-ASPARTATE SYMPORTER"/>
    <property type="match status" value="1"/>
</dbReference>
<evidence type="ECO:0000256" key="4">
    <source>
        <dbReference type="ARBA" id="ARBA00022692"/>
    </source>
</evidence>
<feature type="transmembrane region" description="Helical" evidence="7">
    <location>
        <begin position="43"/>
        <end position="61"/>
    </location>
</feature>
<evidence type="ECO:0000256" key="1">
    <source>
        <dbReference type="ARBA" id="ARBA00004651"/>
    </source>
</evidence>
<keyword evidence="6 7" id="KW-0472">Membrane</keyword>
<feature type="transmembrane region" description="Helical" evidence="7">
    <location>
        <begin position="185"/>
        <end position="203"/>
    </location>
</feature>
<evidence type="ECO:0000313" key="9">
    <source>
        <dbReference type="Proteomes" id="UP000002084"/>
    </source>
</evidence>
<dbReference type="PRINTS" id="PR00173">
    <property type="entry name" value="EDTRNSPORT"/>
</dbReference>
<feature type="transmembrane region" description="Helical" evidence="7">
    <location>
        <begin position="256"/>
        <end position="280"/>
    </location>
</feature>
<evidence type="ECO:0000256" key="7">
    <source>
        <dbReference type="SAM" id="Phobius"/>
    </source>
</evidence>
<dbReference type="PANTHER" id="PTHR42865">
    <property type="entry name" value="PROTON/GLUTAMATE-ASPARTATE SYMPORTER"/>
    <property type="match status" value="1"/>
</dbReference>
<dbReference type="GO" id="GO:0015293">
    <property type="term" value="F:symporter activity"/>
    <property type="evidence" value="ECO:0007669"/>
    <property type="project" value="UniProtKB-KW"/>
</dbReference>
<keyword evidence="9" id="KW-1185">Reference proteome</keyword>
<dbReference type="KEGG" id="ses:SARI_02204"/>
<organism evidence="8 9">
    <name type="scientific">Salmonella arizonae (strain ATCC BAA-731 / CDC346-86 / RSK2980)</name>
    <dbReference type="NCBI Taxonomy" id="41514"/>
    <lineage>
        <taxon>Bacteria</taxon>
        <taxon>Pseudomonadati</taxon>
        <taxon>Pseudomonadota</taxon>
        <taxon>Gammaproteobacteria</taxon>
        <taxon>Enterobacterales</taxon>
        <taxon>Enterobacteriaceae</taxon>
        <taxon>Salmonella</taxon>
    </lineage>
</organism>
<evidence type="ECO:0000256" key="2">
    <source>
        <dbReference type="ARBA" id="ARBA00022448"/>
    </source>
</evidence>
<dbReference type="InterPro" id="IPR001991">
    <property type="entry name" value="Na-dicarboxylate_symporter"/>
</dbReference>
<evidence type="ECO:0000256" key="3">
    <source>
        <dbReference type="ARBA" id="ARBA00022475"/>
    </source>
</evidence>
<accession>A9MJL3</accession>
<protein>
    <recommendedName>
        <fullName evidence="10">Dicarboxylate/amino acid:cation symporter</fullName>
    </recommendedName>
</protein>
<feature type="transmembrane region" description="Helical" evidence="7">
    <location>
        <begin position="73"/>
        <end position="97"/>
    </location>
</feature>
<dbReference type="Pfam" id="PF00375">
    <property type="entry name" value="SDF"/>
    <property type="match status" value="1"/>
</dbReference>
<evidence type="ECO:0000256" key="5">
    <source>
        <dbReference type="ARBA" id="ARBA00022989"/>
    </source>
</evidence>
<name>A9MJL3_SALAR</name>
<comment type="subcellular location">
    <subcellularLocation>
        <location evidence="1">Cell membrane</location>
        <topology evidence="1">Multi-pass membrane protein</topology>
    </subcellularLocation>
</comment>
<dbReference type="InterPro" id="IPR036458">
    <property type="entry name" value="Na:dicarbo_symporter_sf"/>
</dbReference>
<dbReference type="EMBL" id="CP000880">
    <property type="protein sequence ID" value="ABX22076.1"/>
    <property type="molecule type" value="Genomic_DNA"/>
</dbReference>
<keyword evidence="4 7" id="KW-0812">Transmembrane</keyword>
<keyword evidence="2" id="KW-0813">Transport</keyword>
<dbReference type="AlphaFoldDB" id="A9MJL3"/>
<dbReference type="GO" id="GO:0005886">
    <property type="term" value="C:plasma membrane"/>
    <property type="evidence" value="ECO:0007669"/>
    <property type="project" value="UniProtKB-SubCell"/>
</dbReference>
<evidence type="ECO:0008006" key="10">
    <source>
        <dbReference type="Google" id="ProtNLM"/>
    </source>
</evidence>